<gene>
    <name evidence="4" type="ORF">GCM10011503_06940</name>
</gene>
<organism evidence="4 5">
    <name type="scientific">Henriciella pelagia</name>
    <dbReference type="NCBI Taxonomy" id="1977912"/>
    <lineage>
        <taxon>Bacteria</taxon>
        <taxon>Pseudomonadati</taxon>
        <taxon>Pseudomonadota</taxon>
        <taxon>Alphaproteobacteria</taxon>
        <taxon>Hyphomonadales</taxon>
        <taxon>Hyphomonadaceae</taxon>
        <taxon>Henriciella</taxon>
    </lineage>
</organism>
<evidence type="ECO:0000259" key="3">
    <source>
        <dbReference type="Pfam" id="PF02470"/>
    </source>
</evidence>
<dbReference type="PANTHER" id="PTHR33371">
    <property type="entry name" value="INTERMEMBRANE PHOSPHOLIPID TRANSPORT SYSTEM BINDING PROTEIN MLAD-RELATED"/>
    <property type="match status" value="1"/>
</dbReference>
<dbReference type="InterPro" id="IPR003399">
    <property type="entry name" value="Mce/MlaD"/>
</dbReference>
<evidence type="ECO:0000256" key="2">
    <source>
        <dbReference type="SAM" id="Phobius"/>
    </source>
</evidence>
<dbReference type="EMBL" id="BMKF01000001">
    <property type="protein sequence ID" value="GGB61019.1"/>
    <property type="molecule type" value="Genomic_DNA"/>
</dbReference>
<evidence type="ECO:0000313" key="4">
    <source>
        <dbReference type="EMBL" id="GGB61019.1"/>
    </source>
</evidence>
<keyword evidence="2" id="KW-1133">Transmembrane helix</keyword>
<reference evidence="5" key="1">
    <citation type="journal article" date="2019" name="Int. J. Syst. Evol. Microbiol.">
        <title>The Global Catalogue of Microorganisms (GCM) 10K type strain sequencing project: providing services to taxonomists for standard genome sequencing and annotation.</title>
        <authorList>
            <consortium name="The Broad Institute Genomics Platform"/>
            <consortium name="The Broad Institute Genome Sequencing Center for Infectious Disease"/>
            <person name="Wu L."/>
            <person name="Ma J."/>
        </authorList>
    </citation>
    <scope>NUCLEOTIDE SEQUENCE [LARGE SCALE GENOMIC DNA]</scope>
    <source>
        <strain evidence="5">CGMCC 1.15928</strain>
    </source>
</reference>
<sequence>MRESILETLIGAVVLVVAGVFLWFAMARGGEASSSPSGSVEIGARFNSVSGVSAGTDVRMAGVKVGTVRKIGLDVERAEALVTMAISRDLVPLEDGTSARIQAEGLLGGNYINLEPAAGFGTIEPCPEGEKLFGETGCGEILYTQGSVDLLTLFASFASGSGGDDGSDTGASSDYEDDAPSLSAFGDDEGQDNAVEDTESPDSSTEIDETGPELGNSGDR</sequence>
<accession>A0ABQ1J6B4</accession>
<dbReference type="InterPro" id="IPR052336">
    <property type="entry name" value="MlaD_Phospholipid_Transporter"/>
</dbReference>
<dbReference type="Proteomes" id="UP000628854">
    <property type="component" value="Unassembled WGS sequence"/>
</dbReference>
<evidence type="ECO:0000313" key="5">
    <source>
        <dbReference type="Proteomes" id="UP000628854"/>
    </source>
</evidence>
<feature type="region of interest" description="Disordered" evidence="1">
    <location>
        <begin position="161"/>
        <end position="220"/>
    </location>
</feature>
<feature type="domain" description="Mce/MlaD" evidence="3">
    <location>
        <begin position="40"/>
        <end position="116"/>
    </location>
</feature>
<proteinExistence type="predicted"/>
<keyword evidence="5" id="KW-1185">Reference proteome</keyword>
<comment type="caution">
    <text evidence="4">The sequence shown here is derived from an EMBL/GenBank/DDBJ whole genome shotgun (WGS) entry which is preliminary data.</text>
</comment>
<dbReference type="PANTHER" id="PTHR33371:SF4">
    <property type="entry name" value="INTERMEMBRANE PHOSPHOLIPID TRANSPORT SYSTEM BINDING PROTEIN MLAD"/>
    <property type="match status" value="1"/>
</dbReference>
<feature type="compositionally biased region" description="Acidic residues" evidence="1">
    <location>
        <begin position="186"/>
        <end position="211"/>
    </location>
</feature>
<feature type="transmembrane region" description="Helical" evidence="2">
    <location>
        <begin position="6"/>
        <end position="25"/>
    </location>
</feature>
<keyword evidence="2" id="KW-0472">Membrane</keyword>
<dbReference type="Pfam" id="PF02470">
    <property type="entry name" value="MlaD"/>
    <property type="match status" value="1"/>
</dbReference>
<keyword evidence="2" id="KW-0812">Transmembrane</keyword>
<evidence type="ECO:0000256" key="1">
    <source>
        <dbReference type="SAM" id="MobiDB-lite"/>
    </source>
</evidence>
<protein>
    <recommendedName>
        <fullName evidence="3">Mce/MlaD domain-containing protein</fullName>
    </recommendedName>
</protein>
<dbReference type="RefSeq" id="WP_084393580.1">
    <property type="nucleotide sequence ID" value="NZ_BMKF01000001.1"/>
</dbReference>
<name>A0ABQ1J6B4_9PROT</name>